<name>A0A2W2BTT1_9BACT</name>
<feature type="chain" id="PRO_5016124968" description="DUF6438 domain-containing protein" evidence="1">
    <location>
        <begin position="21"/>
        <end position="154"/>
    </location>
</feature>
<dbReference type="RefSeq" id="WP_111000681.1">
    <property type="nucleotide sequence ID" value="NZ_QKTW01000026.1"/>
</dbReference>
<gene>
    <name evidence="3" type="ORF">DN068_19770</name>
</gene>
<evidence type="ECO:0000313" key="3">
    <source>
        <dbReference type="EMBL" id="PZF71213.1"/>
    </source>
</evidence>
<protein>
    <recommendedName>
        <fullName evidence="2">DUF6438 domain-containing protein</fullName>
    </recommendedName>
</protein>
<evidence type="ECO:0000259" key="2">
    <source>
        <dbReference type="Pfam" id="PF20033"/>
    </source>
</evidence>
<organism evidence="3 4">
    <name type="scientific">Taibaiella soli</name>
    <dbReference type="NCBI Taxonomy" id="1649169"/>
    <lineage>
        <taxon>Bacteria</taxon>
        <taxon>Pseudomonadati</taxon>
        <taxon>Bacteroidota</taxon>
        <taxon>Chitinophagia</taxon>
        <taxon>Chitinophagales</taxon>
        <taxon>Chitinophagaceae</taxon>
        <taxon>Taibaiella</taxon>
    </lineage>
</organism>
<dbReference type="PROSITE" id="PS51257">
    <property type="entry name" value="PROKAR_LIPOPROTEIN"/>
    <property type="match status" value="1"/>
</dbReference>
<dbReference type="AlphaFoldDB" id="A0A2W2BTT1"/>
<comment type="caution">
    <text evidence="3">The sequence shown here is derived from an EMBL/GenBank/DDBJ whole genome shotgun (WGS) entry which is preliminary data.</text>
</comment>
<dbReference type="Proteomes" id="UP000248745">
    <property type="component" value="Unassembled WGS sequence"/>
</dbReference>
<dbReference type="OrthoDB" id="7172369at2"/>
<keyword evidence="1" id="KW-0732">Signal</keyword>
<dbReference type="EMBL" id="QKTW01000026">
    <property type="protein sequence ID" value="PZF71213.1"/>
    <property type="molecule type" value="Genomic_DNA"/>
</dbReference>
<evidence type="ECO:0000256" key="1">
    <source>
        <dbReference type="SAM" id="SignalP"/>
    </source>
</evidence>
<feature type="signal peptide" evidence="1">
    <location>
        <begin position="1"/>
        <end position="20"/>
    </location>
</feature>
<sequence>MRKLALSLLPVLMISLFACAQKKISYVKMNRTACFGRCPVYSVEIYDNGLVRYSGQYYTDHQGVYETNIGKSKAQNLMKQFSKYRVDTCQNEYVSRISDIPGIIYNIKYGKTNKRINNAHFGPMYLRTLAANIDSLSQVNSSWKKKADTAILKY</sequence>
<reference evidence="3 4" key="1">
    <citation type="submission" date="2018-06" db="EMBL/GenBank/DDBJ databases">
        <title>Mucibacter soli gen. nov., sp. nov., a new member of the family Chitinophagaceae producing mucin.</title>
        <authorList>
            <person name="Kim M.-K."/>
            <person name="Park S."/>
            <person name="Kim T.-S."/>
            <person name="Joung Y."/>
            <person name="Han J.-H."/>
            <person name="Kim S.B."/>
        </authorList>
    </citation>
    <scope>NUCLEOTIDE SEQUENCE [LARGE SCALE GENOMIC DNA]</scope>
    <source>
        <strain evidence="3 4">R1-15</strain>
    </source>
</reference>
<evidence type="ECO:0000313" key="4">
    <source>
        <dbReference type="Proteomes" id="UP000248745"/>
    </source>
</evidence>
<proteinExistence type="predicted"/>
<dbReference type="Pfam" id="PF20033">
    <property type="entry name" value="DUF6438"/>
    <property type="match status" value="1"/>
</dbReference>
<dbReference type="InterPro" id="IPR045497">
    <property type="entry name" value="DUF6438"/>
</dbReference>
<keyword evidence="4" id="KW-1185">Reference proteome</keyword>
<feature type="domain" description="DUF6438" evidence="2">
    <location>
        <begin position="26"/>
        <end position="136"/>
    </location>
</feature>
<accession>A0A2W2BTT1</accession>